<proteinExistence type="predicted"/>
<gene>
    <name evidence="1" type="ORF">S03H2_50119</name>
</gene>
<name>X1IAJ6_9ZZZZ</name>
<dbReference type="AlphaFoldDB" id="X1IAJ6"/>
<protein>
    <submittedName>
        <fullName evidence="1">Uncharacterized protein</fullName>
    </submittedName>
</protein>
<dbReference type="EMBL" id="BARU01031710">
    <property type="protein sequence ID" value="GAH63114.1"/>
    <property type="molecule type" value="Genomic_DNA"/>
</dbReference>
<sequence length="42" mass="5049">YRLDWHLLWFYADFARANCHSGIMVANIIKIINKELRIADEQ</sequence>
<evidence type="ECO:0000313" key="1">
    <source>
        <dbReference type="EMBL" id="GAH63114.1"/>
    </source>
</evidence>
<accession>X1IAJ6</accession>
<feature type="non-terminal residue" evidence="1">
    <location>
        <position position="1"/>
    </location>
</feature>
<comment type="caution">
    <text evidence="1">The sequence shown here is derived from an EMBL/GenBank/DDBJ whole genome shotgun (WGS) entry which is preliminary data.</text>
</comment>
<reference evidence="1" key="1">
    <citation type="journal article" date="2014" name="Front. Microbiol.">
        <title>High frequency of phylogenetically diverse reductive dehalogenase-homologous genes in deep subseafloor sedimentary metagenomes.</title>
        <authorList>
            <person name="Kawai M."/>
            <person name="Futagami T."/>
            <person name="Toyoda A."/>
            <person name="Takaki Y."/>
            <person name="Nishi S."/>
            <person name="Hori S."/>
            <person name="Arai W."/>
            <person name="Tsubouchi T."/>
            <person name="Morono Y."/>
            <person name="Uchiyama I."/>
            <person name="Ito T."/>
            <person name="Fujiyama A."/>
            <person name="Inagaki F."/>
            <person name="Takami H."/>
        </authorList>
    </citation>
    <scope>NUCLEOTIDE SEQUENCE</scope>
    <source>
        <strain evidence="1">Expedition CK06-06</strain>
    </source>
</reference>
<organism evidence="1">
    <name type="scientific">marine sediment metagenome</name>
    <dbReference type="NCBI Taxonomy" id="412755"/>
    <lineage>
        <taxon>unclassified sequences</taxon>
        <taxon>metagenomes</taxon>
        <taxon>ecological metagenomes</taxon>
    </lineage>
</organism>